<proteinExistence type="predicted"/>
<dbReference type="PANTHER" id="PTHR31694:SF26">
    <property type="entry name" value="OS05G0151100 PROTEIN"/>
    <property type="match status" value="1"/>
</dbReference>
<sequence>MDTTLSNIAKLGLSRRGFLAGAGAVTAATLVGCGDNGAVTSTVPTPPAAVAVTDVDILNFALNLEYLEAEFYLRAATGSGISAADGGGATVTVPATTKVAFSNAFYQQFAFELAQTELQHVRAIRATITSLGGTPVAAPALNFTDAFNAVAFQAGLNSFNPFSSDANFLIGALTFEEVGVTAYTGAAKLITSTAVLDAAAGIQAAEAYHAGAIRTIMAGSALSSKSTAGLDAYNSILQLLNKLDGTTHTTNLVTGGTASTNATVGAVYSPSSVVSADANAVGYARTTDQVLHIAYATLPGTFTASGGFFPSGLNGTIKQPTT</sequence>
<evidence type="ECO:0000313" key="1">
    <source>
        <dbReference type="EMBL" id="SEB65947.1"/>
    </source>
</evidence>
<protein>
    <submittedName>
        <fullName evidence="1">Ferritin-like domain-containing protein</fullName>
    </submittedName>
</protein>
<dbReference type="OrthoDB" id="954262at2"/>
<dbReference type="CDD" id="cd00657">
    <property type="entry name" value="Ferritin_like"/>
    <property type="match status" value="1"/>
</dbReference>
<dbReference type="RefSeq" id="WP_074653028.1">
    <property type="nucleotide sequence ID" value="NZ_FNSD01000001.1"/>
</dbReference>
<dbReference type="Pfam" id="PF13668">
    <property type="entry name" value="Ferritin_2"/>
    <property type="match status" value="1"/>
</dbReference>
<gene>
    <name evidence="1" type="ORF">SAMN05443244_1476</name>
</gene>
<dbReference type="InterPro" id="IPR052965">
    <property type="entry name" value="Pigment-catalase-like"/>
</dbReference>
<dbReference type="PANTHER" id="PTHR31694">
    <property type="entry name" value="DESICCATION-LIKE PROTEIN"/>
    <property type="match status" value="1"/>
</dbReference>
<dbReference type="EMBL" id="FNSD01000001">
    <property type="protein sequence ID" value="SEB65947.1"/>
    <property type="molecule type" value="Genomic_DNA"/>
</dbReference>
<evidence type="ECO:0000313" key="2">
    <source>
        <dbReference type="Proteomes" id="UP000182409"/>
    </source>
</evidence>
<dbReference type="InterPro" id="IPR006311">
    <property type="entry name" value="TAT_signal"/>
</dbReference>
<dbReference type="Proteomes" id="UP000182409">
    <property type="component" value="Unassembled WGS sequence"/>
</dbReference>
<accession>A0A1H4L5B0</accession>
<organism evidence="1 2">
    <name type="scientific">Terriglobus roseus</name>
    <dbReference type="NCBI Taxonomy" id="392734"/>
    <lineage>
        <taxon>Bacteria</taxon>
        <taxon>Pseudomonadati</taxon>
        <taxon>Acidobacteriota</taxon>
        <taxon>Terriglobia</taxon>
        <taxon>Terriglobales</taxon>
        <taxon>Acidobacteriaceae</taxon>
        <taxon>Terriglobus</taxon>
    </lineage>
</organism>
<dbReference type="AlphaFoldDB" id="A0A1H4L5B0"/>
<dbReference type="InterPro" id="IPR009078">
    <property type="entry name" value="Ferritin-like_SF"/>
</dbReference>
<reference evidence="1 2" key="1">
    <citation type="submission" date="2016-10" db="EMBL/GenBank/DDBJ databases">
        <authorList>
            <person name="de Groot N.N."/>
        </authorList>
    </citation>
    <scope>NUCLEOTIDE SEQUENCE [LARGE SCALE GENOMIC DNA]</scope>
    <source>
        <strain evidence="1 2">AB35.6</strain>
    </source>
</reference>
<dbReference type="PROSITE" id="PS51318">
    <property type="entry name" value="TAT"/>
    <property type="match status" value="1"/>
</dbReference>
<dbReference type="SUPFAM" id="SSF47240">
    <property type="entry name" value="Ferritin-like"/>
    <property type="match status" value="1"/>
</dbReference>
<name>A0A1H4L5B0_9BACT</name>